<comment type="similarity">
    <text evidence="1 7 8">Belongs to the universal ribosomal protein uL22 family.</text>
</comment>
<dbReference type="Gene3D" id="3.90.470.10">
    <property type="entry name" value="Ribosomal protein L22/L17"/>
    <property type="match status" value="1"/>
</dbReference>
<dbReference type="Proteomes" id="UP000178615">
    <property type="component" value="Unassembled WGS sequence"/>
</dbReference>
<evidence type="ECO:0000256" key="2">
    <source>
        <dbReference type="ARBA" id="ARBA00022730"/>
    </source>
</evidence>
<dbReference type="InterPro" id="IPR047867">
    <property type="entry name" value="Ribosomal_uL22_bac/org-type"/>
</dbReference>
<evidence type="ECO:0000256" key="7">
    <source>
        <dbReference type="HAMAP-Rule" id="MF_01331"/>
    </source>
</evidence>
<dbReference type="GO" id="GO:0022625">
    <property type="term" value="C:cytosolic large ribosomal subunit"/>
    <property type="evidence" value="ECO:0007669"/>
    <property type="project" value="TreeGrafter"/>
</dbReference>
<dbReference type="GO" id="GO:0019843">
    <property type="term" value="F:rRNA binding"/>
    <property type="evidence" value="ECO:0007669"/>
    <property type="project" value="UniProtKB-UniRule"/>
</dbReference>
<name>A0A1F4ULS3_UNCKA</name>
<evidence type="ECO:0000256" key="5">
    <source>
        <dbReference type="ARBA" id="ARBA00023274"/>
    </source>
</evidence>
<evidence type="ECO:0000256" key="4">
    <source>
        <dbReference type="ARBA" id="ARBA00022980"/>
    </source>
</evidence>
<dbReference type="InterPro" id="IPR036394">
    <property type="entry name" value="Ribosomal_uL22_sf"/>
</dbReference>
<keyword evidence="2 7" id="KW-0699">rRNA-binding</keyword>
<reference evidence="11 12" key="1">
    <citation type="journal article" date="2016" name="Nat. Commun.">
        <title>Thousands of microbial genomes shed light on interconnected biogeochemical processes in an aquifer system.</title>
        <authorList>
            <person name="Anantharaman K."/>
            <person name="Brown C.T."/>
            <person name="Hug L.A."/>
            <person name="Sharon I."/>
            <person name="Castelle C.J."/>
            <person name="Probst A.J."/>
            <person name="Thomas B.C."/>
            <person name="Singh A."/>
            <person name="Wilkins M.J."/>
            <person name="Karaoz U."/>
            <person name="Brodie E.L."/>
            <person name="Williams K.H."/>
            <person name="Hubbard S.S."/>
            <person name="Banfield J.F."/>
        </authorList>
    </citation>
    <scope>NUCLEOTIDE SEQUENCE [LARGE SCALE GENOMIC DNA]</scope>
</reference>
<evidence type="ECO:0000256" key="9">
    <source>
        <dbReference type="RuleBase" id="RU004006"/>
    </source>
</evidence>
<dbReference type="AlphaFoldDB" id="A0A1F4ULS3"/>
<evidence type="ECO:0000256" key="6">
    <source>
        <dbReference type="ARBA" id="ARBA00035207"/>
    </source>
</evidence>
<dbReference type="InterPro" id="IPR005727">
    <property type="entry name" value="Ribosomal_uL22_bac/chlpt-type"/>
</dbReference>
<evidence type="ECO:0000313" key="11">
    <source>
        <dbReference type="EMBL" id="OGC45163.1"/>
    </source>
</evidence>
<dbReference type="CDD" id="cd00336">
    <property type="entry name" value="Ribosomal_L22"/>
    <property type="match status" value="1"/>
</dbReference>
<accession>A0A1F4ULS3</accession>
<gene>
    <name evidence="7" type="primary">rplV</name>
    <name evidence="11" type="ORF">A2V49_00025</name>
</gene>
<comment type="subunit">
    <text evidence="7 9">Part of the 50S ribosomal subunit.</text>
</comment>
<dbReference type="GO" id="GO:0006412">
    <property type="term" value="P:translation"/>
    <property type="evidence" value="ECO:0007669"/>
    <property type="project" value="UniProtKB-UniRule"/>
</dbReference>
<comment type="function">
    <text evidence="7 10">This protein binds specifically to 23S rRNA; its binding is stimulated by other ribosomal proteins, e.g., L4, L17, and L20. It is important during the early stages of 50S assembly. It makes multiple contacts with different domains of the 23S rRNA in the assembled 50S subunit and ribosome.</text>
</comment>
<dbReference type="NCBIfam" id="TIGR01044">
    <property type="entry name" value="rplV_bact"/>
    <property type="match status" value="1"/>
</dbReference>
<dbReference type="EMBL" id="MEUV01000046">
    <property type="protein sequence ID" value="OGC45163.1"/>
    <property type="molecule type" value="Genomic_DNA"/>
</dbReference>
<organism evidence="11 12">
    <name type="scientific">candidate division WWE3 bacterium RBG_19FT_COMBO_34_6</name>
    <dbReference type="NCBI Taxonomy" id="1802612"/>
    <lineage>
        <taxon>Bacteria</taxon>
        <taxon>Katanobacteria</taxon>
    </lineage>
</organism>
<evidence type="ECO:0000256" key="8">
    <source>
        <dbReference type="RuleBase" id="RU004005"/>
    </source>
</evidence>
<protein>
    <recommendedName>
        <fullName evidence="6 7">Large ribosomal subunit protein uL22</fullName>
    </recommendedName>
</protein>
<dbReference type="HAMAP" id="MF_01331_B">
    <property type="entry name" value="Ribosomal_uL22_B"/>
    <property type="match status" value="1"/>
</dbReference>
<dbReference type="Pfam" id="PF00237">
    <property type="entry name" value="Ribosomal_L22"/>
    <property type="match status" value="1"/>
</dbReference>
<comment type="caution">
    <text evidence="11">The sequence shown here is derived from an EMBL/GenBank/DDBJ whole genome shotgun (WGS) entry which is preliminary data.</text>
</comment>
<keyword evidence="4 7" id="KW-0689">Ribosomal protein</keyword>
<comment type="function">
    <text evidence="7">The globular domain of the protein is located near the polypeptide exit tunnel on the outside of the subunit, while an extended beta-hairpin is found that lines the wall of the exit tunnel in the center of the 70S ribosome.</text>
</comment>
<keyword evidence="5 7" id="KW-0687">Ribonucleoprotein</keyword>
<evidence type="ECO:0000256" key="1">
    <source>
        <dbReference type="ARBA" id="ARBA00009451"/>
    </source>
</evidence>
<sequence length="126" mass="14166">MTKADVYAKHNMARISPKKMGIVMDVVRKMPLTQAKVTLSFDKSKAARMLLKVLKSAQSNATNNNNFKAENLYISELFVNGAKMYKLGRPGSKGRFSPILKRNSHITVGLKNIEVKKENVKKEVIE</sequence>
<keyword evidence="3 7" id="KW-0694">RNA-binding</keyword>
<evidence type="ECO:0000313" key="12">
    <source>
        <dbReference type="Proteomes" id="UP000178615"/>
    </source>
</evidence>
<dbReference type="PANTHER" id="PTHR13501">
    <property type="entry name" value="CHLOROPLAST 50S RIBOSOMAL PROTEIN L22-RELATED"/>
    <property type="match status" value="1"/>
</dbReference>
<evidence type="ECO:0000256" key="10">
    <source>
        <dbReference type="RuleBase" id="RU004008"/>
    </source>
</evidence>
<dbReference type="GO" id="GO:0003735">
    <property type="term" value="F:structural constituent of ribosome"/>
    <property type="evidence" value="ECO:0007669"/>
    <property type="project" value="InterPro"/>
</dbReference>
<dbReference type="InterPro" id="IPR001063">
    <property type="entry name" value="Ribosomal_uL22"/>
</dbReference>
<dbReference type="SUPFAM" id="SSF54843">
    <property type="entry name" value="Ribosomal protein L22"/>
    <property type="match status" value="1"/>
</dbReference>
<evidence type="ECO:0000256" key="3">
    <source>
        <dbReference type="ARBA" id="ARBA00022884"/>
    </source>
</evidence>
<dbReference type="PANTHER" id="PTHR13501:SF8">
    <property type="entry name" value="LARGE RIBOSOMAL SUBUNIT PROTEIN UL22M"/>
    <property type="match status" value="1"/>
</dbReference>
<proteinExistence type="inferred from homology"/>